<evidence type="ECO:0000313" key="1">
    <source>
        <dbReference type="EMBL" id="PQP95415.1"/>
    </source>
</evidence>
<dbReference type="InterPro" id="IPR036812">
    <property type="entry name" value="NAD(P)_OxRdtase_dom_sf"/>
</dbReference>
<dbReference type="GO" id="GO:0016491">
    <property type="term" value="F:oxidoreductase activity"/>
    <property type="evidence" value="ECO:0007669"/>
    <property type="project" value="InterPro"/>
</dbReference>
<sequence length="97" mass="10989">MQDLPVGLPRLVGPMPCPGLKAARWTRFLLNWAAFCPVLHQRWTCSYRTEQSLGEAISQALSLGLIKSRDELFITSKLWCTDAHPDRVLPAIHNTFK</sequence>
<accession>A0A314Z1B9</accession>
<name>A0A314Z1B9_PRUYE</name>
<keyword evidence="2" id="KW-1185">Reference proteome</keyword>
<proteinExistence type="predicted"/>
<dbReference type="STRING" id="2094558.A0A314Z1B9"/>
<comment type="caution">
    <text evidence="1">The sequence shown here is derived from an EMBL/GenBank/DDBJ whole genome shotgun (WGS) entry which is preliminary data.</text>
</comment>
<dbReference type="InterPro" id="IPR020471">
    <property type="entry name" value="AKR"/>
</dbReference>
<reference evidence="1 2" key="1">
    <citation type="submission" date="2018-02" db="EMBL/GenBank/DDBJ databases">
        <title>Draft genome of wild Prunus yedoensis var. nudiflora.</title>
        <authorList>
            <person name="Baek S."/>
            <person name="Kim J.-H."/>
            <person name="Choi K."/>
            <person name="Kim G.-B."/>
            <person name="Cho A."/>
            <person name="Jang H."/>
            <person name="Shin C.-H."/>
            <person name="Yu H.-J."/>
            <person name="Mun J.-H."/>
        </authorList>
    </citation>
    <scope>NUCLEOTIDE SEQUENCE [LARGE SCALE GENOMIC DNA]</scope>
    <source>
        <strain evidence="2">cv. Jeju island</strain>
        <tissue evidence="1">Leaf</tissue>
    </source>
</reference>
<dbReference type="OrthoDB" id="416253at2759"/>
<dbReference type="PANTHER" id="PTHR11732">
    <property type="entry name" value="ALDO/KETO REDUCTASE"/>
    <property type="match status" value="1"/>
</dbReference>
<dbReference type="SUPFAM" id="SSF51430">
    <property type="entry name" value="NAD(P)-linked oxidoreductase"/>
    <property type="match status" value="1"/>
</dbReference>
<organism evidence="1 2">
    <name type="scientific">Prunus yedoensis var. nudiflora</name>
    <dbReference type="NCBI Taxonomy" id="2094558"/>
    <lineage>
        <taxon>Eukaryota</taxon>
        <taxon>Viridiplantae</taxon>
        <taxon>Streptophyta</taxon>
        <taxon>Embryophyta</taxon>
        <taxon>Tracheophyta</taxon>
        <taxon>Spermatophyta</taxon>
        <taxon>Magnoliopsida</taxon>
        <taxon>eudicotyledons</taxon>
        <taxon>Gunneridae</taxon>
        <taxon>Pentapetalae</taxon>
        <taxon>rosids</taxon>
        <taxon>fabids</taxon>
        <taxon>Rosales</taxon>
        <taxon>Rosaceae</taxon>
        <taxon>Amygdaloideae</taxon>
        <taxon>Amygdaleae</taxon>
        <taxon>Prunus</taxon>
    </lineage>
</organism>
<dbReference type="EMBL" id="PJQY01002246">
    <property type="protein sequence ID" value="PQP95415.1"/>
    <property type="molecule type" value="Genomic_DNA"/>
</dbReference>
<dbReference type="AlphaFoldDB" id="A0A314Z1B9"/>
<dbReference type="Gene3D" id="3.20.20.100">
    <property type="entry name" value="NADP-dependent oxidoreductase domain"/>
    <property type="match status" value="1"/>
</dbReference>
<dbReference type="Proteomes" id="UP000250321">
    <property type="component" value="Unassembled WGS sequence"/>
</dbReference>
<evidence type="ECO:0000313" key="2">
    <source>
        <dbReference type="Proteomes" id="UP000250321"/>
    </source>
</evidence>
<gene>
    <name evidence="1" type="ORF">Pyn_27276</name>
</gene>
<protein>
    <submittedName>
        <fullName evidence="1">Non-functional NADPH-dependent codeinone reductase 2-like isoform X2</fullName>
    </submittedName>
</protein>